<keyword evidence="2" id="KW-0720">Serine protease</keyword>
<dbReference type="InterPro" id="IPR036034">
    <property type="entry name" value="PDZ_sf"/>
</dbReference>
<keyword evidence="5" id="KW-1185">Reference proteome</keyword>
<evidence type="ECO:0000313" key="4">
    <source>
        <dbReference type="EMBL" id="TGY85484.1"/>
    </source>
</evidence>
<evidence type="ECO:0000256" key="2">
    <source>
        <dbReference type="ARBA" id="ARBA00022825"/>
    </source>
</evidence>
<dbReference type="InterPro" id="IPR001478">
    <property type="entry name" value="PDZ"/>
</dbReference>
<feature type="non-terminal residue" evidence="4">
    <location>
        <position position="1"/>
    </location>
</feature>
<protein>
    <submittedName>
        <fullName evidence="4">PDZ domain-containing protein</fullName>
    </submittedName>
</protein>
<dbReference type="InterPro" id="IPR041489">
    <property type="entry name" value="PDZ_6"/>
</dbReference>
<dbReference type="SUPFAM" id="SSF50156">
    <property type="entry name" value="PDZ domain-like"/>
    <property type="match status" value="1"/>
</dbReference>
<proteinExistence type="inferred from homology"/>
<reference evidence="4 5" key="1">
    <citation type="journal article" date="2017" name="Int. J. Syst. Evol. Microbiol.">
        <title>Marinicauda algicola sp. nov., isolated from a marine red alga Rhodosorus marinus.</title>
        <authorList>
            <person name="Jeong S.E."/>
            <person name="Jeon S.H."/>
            <person name="Chun B.H."/>
            <person name="Kim D.W."/>
            <person name="Jeon C.O."/>
        </authorList>
    </citation>
    <scope>NUCLEOTIDE SEQUENCE [LARGE SCALE GENOMIC DNA]</scope>
    <source>
        <strain evidence="4 5">JCM 31718</strain>
    </source>
</reference>
<dbReference type="PANTHER" id="PTHR22939:SF129">
    <property type="entry name" value="SERINE PROTEASE HTRA2, MITOCHONDRIAL"/>
    <property type="match status" value="1"/>
</dbReference>
<dbReference type="EMBL" id="SRXW01000080">
    <property type="protein sequence ID" value="TGY85484.1"/>
    <property type="molecule type" value="Genomic_DNA"/>
</dbReference>
<organism evidence="4 5">
    <name type="scientific">Marinicauda algicola</name>
    <dbReference type="NCBI Taxonomy" id="2029849"/>
    <lineage>
        <taxon>Bacteria</taxon>
        <taxon>Pseudomonadati</taxon>
        <taxon>Pseudomonadota</taxon>
        <taxon>Alphaproteobacteria</taxon>
        <taxon>Maricaulales</taxon>
        <taxon>Maricaulaceae</taxon>
        <taxon>Marinicauda</taxon>
    </lineage>
</organism>
<dbReference type="PROSITE" id="PS50106">
    <property type="entry name" value="PDZ"/>
    <property type="match status" value="1"/>
</dbReference>
<dbReference type="GO" id="GO:0008236">
    <property type="term" value="F:serine-type peptidase activity"/>
    <property type="evidence" value="ECO:0007669"/>
    <property type="project" value="UniProtKB-KW"/>
</dbReference>
<dbReference type="Gene3D" id="2.30.42.10">
    <property type="match status" value="1"/>
</dbReference>
<feature type="domain" description="PDZ" evidence="3">
    <location>
        <begin position="42"/>
        <end position="84"/>
    </location>
</feature>
<dbReference type="PANTHER" id="PTHR22939">
    <property type="entry name" value="SERINE PROTEASE FAMILY S1C HTRA-RELATED"/>
    <property type="match status" value="1"/>
</dbReference>
<feature type="non-terminal residue" evidence="4">
    <location>
        <position position="102"/>
    </location>
</feature>
<dbReference type="AlphaFoldDB" id="A0A4S2GRP8"/>
<evidence type="ECO:0000313" key="5">
    <source>
        <dbReference type="Proteomes" id="UP000308054"/>
    </source>
</evidence>
<comment type="caution">
    <text evidence="4">The sequence shown here is derived from an EMBL/GenBank/DDBJ whole genome shotgun (WGS) entry which is preliminary data.</text>
</comment>
<dbReference type="Proteomes" id="UP000308054">
    <property type="component" value="Unassembled WGS sequence"/>
</dbReference>
<dbReference type="RefSeq" id="WP_135997644.1">
    <property type="nucleotide sequence ID" value="NZ_SRXW01000080.1"/>
</dbReference>
<comment type="similarity">
    <text evidence="1">Belongs to the peptidase S1C family.</text>
</comment>
<accession>A0A4S2GRP8</accession>
<dbReference type="OrthoDB" id="9758917at2"/>
<evidence type="ECO:0000259" key="3">
    <source>
        <dbReference type="PROSITE" id="PS50106"/>
    </source>
</evidence>
<sequence length="102" mass="10937">GFAIPADMVRTVVEAALSGEELIRPWLGARRQPVTSDLAQSLGLDRPRGAIVSELWPGGPAEEAGLRRGDILVEVDGVEVNDETGIRFRFATHSLGDEAEVT</sequence>
<evidence type="ECO:0000256" key="1">
    <source>
        <dbReference type="ARBA" id="ARBA00010541"/>
    </source>
</evidence>
<keyword evidence="2" id="KW-0645">Protease</keyword>
<name>A0A4S2GRP8_9PROT</name>
<gene>
    <name evidence="4" type="ORF">E5163_16830</name>
</gene>
<dbReference type="Pfam" id="PF17820">
    <property type="entry name" value="PDZ_6"/>
    <property type="match status" value="1"/>
</dbReference>
<keyword evidence="2" id="KW-0378">Hydrolase</keyword>